<dbReference type="GO" id="GO:0005524">
    <property type="term" value="F:ATP binding"/>
    <property type="evidence" value="ECO:0007669"/>
    <property type="project" value="UniProtKB-KW"/>
</dbReference>
<dbReference type="Gene3D" id="3.40.50.300">
    <property type="entry name" value="P-loop containing nucleotide triphosphate hydrolases"/>
    <property type="match status" value="1"/>
</dbReference>
<dbReference type="PANTHER" id="PTHR43776">
    <property type="entry name" value="TRANSPORT ATP-BINDING PROTEIN"/>
    <property type="match status" value="1"/>
</dbReference>
<reference evidence="9" key="1">
    <citation type="journal article" date="2019" name="Int. J. Syst. Evol. Microbiol.">
        <title>The Global Catalogue of Microorganisms (GCM) 10K type strain sequencing project: providing services to taxonomists for standard genome sequencing and annotation.</title>
        <authorList>
            <consortium name="The Broad Institute Genomics Platform"/>
            <consortium name="The Broad Institute Genome Sequencing Center for Infectious Disease"/>
            <person name="Wu L."/>
            <person name="Ma J."/>
        </authorList>
    </citation>
    <scope>NUCLEOTIDE SEQUENCE [LARGE SCALE GENOMIC DNA]</scope>
    <source>
        <strain evidence="9">CGMCC 1.19061</strain>
    </source>
</reference>
<accession>A0ABV9M1C7</accession>
<keyword evidence="3" id="KW-0547">Nucleotide-binding</keyword>
<evidence type="ECO:0000256" key="6">
    <source>
        <dbReference type="ARBA" id="ARBA00022927"/>
    </source>
</evidence>
<feature type="domain" description="ABC transporter" evidence="7">
    <location>
        <begin position="5"/>
        <end position="250"/>
    </location>
</feature>
<dbReference type="Pfam" id="PF08352">
    <property type="entry name" value="oligo_HPY"/>
    <property type="match status" value="1"/>
</dbReference>
<dbReference type="SMART" id="SM00382">
    <property type="entry name" value="AAA"/>
    <property type="match status" value="1"/>
</dbReference>
<dbReference type="RefSeq" id="WP_379963745.1">
    <property type="nucleotide sequence ID" value="NZ_JBHSGT010000020.1"/>
</dbReference>
<dbReference type="InterPro" id="IPR013563">
    <property type="entry name" value="Oligopep_ABC_C"/>
</dbReference>
<dbReference type="PROSITE" id="PS00211">
    <property type="entry name" value="ABC_TRANSPORTER_1"/>
    <property type="match status" value="1"/>
</dbReference>
<keyword evidence="9" id="KW-1185">Reference proteome</keyword>
<dbReference type="Proteomes" id="UP001596026">
    <property type="component" value="Unassembled WGS sequence"/>
</dbReference>
<dbReference type="InterPro" id="IPR027417">
    <property type="entry name" value="P-loop_NTPase"/>
</dbReference>
<dbReference type="CDD" id="cd03257">
    <property type="entry name" value="ABC_NikE_OppD_transporters"/>
    <property type="match status" value="1"/>
</dbReference>
<evidence type="ECO:0000259" key="7">
    <source>
        <dbReference type="PROSITE" id="PS50893"/>
    </source>
</evidence>
<dbReference type="SUPFAM" id="SSF52540">
    <property type="entry name" value="P-loop containing nucleoside triphosphate hydrolases"/>
    <property type="match status" value="1"/>
</dbReference>
<dbReference type="InterPro" id="IPR003439">
    <property type="entry name" value="ABC_transporter-like_ATP-bd"/>
</dbReference>
<keyword evidence="6" id="KW-0653">Protein transport</keyword>
<organism evidence="8 9">
    <name type="scientific">Enterococcus eurekensis</name>
    <dbReference type="NCBI Taxonomy" id="1159753"/>
    <lineage>
        <taxon>Bacteria</taxon>
        <taxon>Bacillati</taxon>
        <taxon>Bacillota</taxon>
        <taxon>Bacilli</taxon>
        <taxon>Lactobacillales</taxon>
        <taxon>Enterococcaceae</taxon>
        <taxon>Enterococcus</taxon>
    </lineage>
</organism>
<evidence type="ECO:0000256" key="3">
    <source>
        <dbReference type="ARBA" id="ARBA00022741"/>
    </source>
</evidence>
<protein>
    <submittedName>
        <fullName evidence="8">ATP-binding cassette domain-containing protein</fullName>
    </submittedName>
</protein>
<evidence type="ECO:0000313" key="8">
    <source>
        <dbReference type="EMBL" id="MFC4709626.1"/>
    </source>
</evidence>
<proteinExistence type="inferred from homology"/>
<dbReference type="InterPro" id="IPR017871">
    <property type="entry name" value="ABC_transporter-like_CS"/>
</dbReference>
<evidence type="ECO:0000256" key="4">
    <source>
        <dbReference type="ARBA" id="ARBA00022840"/>
    </source>
</evidence>
<keyword evidence="4 8" id="KW-0067">ATP-binding</keyword>
<dbReference type="EMBL" id="JBHSGT010000020">
    <property type="protein sequence ID" value="MFC4709626.1"/>
    <property type="molecule type" value="Genomic_DNA"/>
</dbReference>
<name>A0ABV9M1C7_9ENTE</name>
<gene>
    <name evidence="8" type="ORF">ACFO3L_03140</name>
</gene>
<evidence type="ECO:0000313" key="9">
    <source>
        <dbReference type="Proteomes" id="UP001596026"/>
    </source>
</evidence>
<sequence length="296" mass="33235">MAELLRVEQATKVFTTKNWRGERSDVRAVDDVSLSIQQGETLGLVGESGSGKTTLGRSILNLEHLTSGKVFFEEKEIAHLSRKEQKSLYQKMQIIFQDPYSALNPGMTALELVMEPLLNDTKSVAREKAIEILATVGIKDEAIHKLPRSFSGGQRQRIGIARAVVNRPAFILCDEPTSALDVSIQGQIIQLLKSLQESYGLSYLFISHDLSVIRHISDRIAVMYQGKLVELGPTNELFDNPQHRYTKKLLAAAPIADPKLAREAMKKKVIQQKIELAEKFEWLEVSANHFVRVDQE</sequence>
<evidence type="ECO:0000256" key="2">
    <source>
        <dbReference type="ARBA" id="ARBA00022448"/>
    </source>
</evidence>
<dbReference type="InterPro" id="IPR003593">
    <property type="entry name" value="AAA+_ATPase"/>
</dbReference>
<evidence type="ECO:0000256" key="5">
    <source>
        <dbReference type="ARBA" id="ARBA00022856"/>
    </source>
</evidence>
<comment type="similarity">
    <text evidence="1">Belongs to the ABC transporter superfamily.</text>
</comment>
<dbReference type="Pfam" id="PF00005">
    <property type="entry name" value="ABC_tran"/>
    <property type="match status" value="1"/>
</dbReference>
<comment type="caution">
    <text evidence="8">The sequence shown here is derived from an EMBL/GenBank/DDBJ whole genome shotgun (WGS) entry which is preliminary data.</text>
</comment>
<evidence type="ECO:0000256" key="1">
    <source>
        <dbReference type="ARBA" id="ARBA00005417"/>
    </source>
</evidence>
<keyword evidence="2" id="KW-0813">Transport</keyword>
<keyword evidence="5" id="KW-0571">Peptide transport</keyword>
<dbReference type="PROSITE" id="PS50893">
    <property type="entry name" value="ABC_TRANSPORTER_2"/>
    <property type="match status" value="1"/>
</dbReference>
<dbReference type="InterPro" id="IPR050319">
    <property type="entry name" value="ABC_transp_ATP-bind"/>
</dbReference>